<comment type="caution">
    <text evidence="1">The sequence shown here is derived from an EMBL/GenBank/DDBJ whole genome shotgun (WGS) entry which is preliminary data.</text>
</comment>
<sequence length="619" mass="69299">MHPAPSLLESFPKDSKTEDRDRGQHVSHQHESQQQQQQQPQQQPGGHQPSQQHQPHQGQGQGQGQGAHPEHVQHDSQPASPTQSATPIRKDTASSTSTNATDATAVSNASTDTNSTAYSVESSQSIFSVKDGSEISHNRRASRRRTGPLSAQQREKAALIRKLGACADCRRRRVACHPNHHNMTWEDAMRKYRSSSPLQDLAPLAGRPISPAPNHANHANHANHNHVRHHFTQDPQEMEIDSTPVTPVVPQSAPGRPPLSDARIRTPLPSGPRLEKPMSTSPLATTTNHFTPLPSIDSVKADLEEAASRILASPHRSRYSNVCALLIYWQDDEEPGVAAAVEELGTVFDKYYRYAPEILKIPSSTSDGCTNSWRWLSRIINDFTDKIDTRDVLKLVYYNGYSYLDEHREMVLARRVCPDIELVSRDRAKASTIRWSGIQQILEEARSDTLIIMDAAYYPSSKMVRQKGVLELIAASSSEDYFDVLDRNSFTRTLADQLRTRAAQRFPNFLTAAELHSKLLSVYPKIIRDKHPEKGLAIGFPSPLHIQISGNSRLPSITLSPPQPSRTIYSPENHHGPQLTLSMRLTEEVLNLENWAEWLRMMPEGIKDVKVEGPYTTFR</sequence>
<accession>A0ACB9ZG83</accession>
<gene>
    <name evidence="1" type="ORF">F4820DRAFT_443374</name>
</gene>
<dbReference type="Proteomes" id="UP001497700">
    <property type="component" value="Unassembled WGS sequence"/>
</dbReference>
<evidence type="ECO:0000313" key="2">
    <source>
        <dbReference type="Proteomes" id="UP001497700"/>
    </source>
</evidence>
<organism evidence="1 2">
    <name type="scientific">Hypoxylon rubiginosum</name>
    <dbReference type="NCBI Taxonomy" id="110542"/>
    <lineage>
        <taxon>Eukaryota</taxon>
        <taxon>Fungi</taxon>
        <taxon>Dikarya</taxon>
        <taxon>Ascomycota</taxon>
        <taxon>Pezizomycotina</taxon>
        <taxon>Sordariomycetes</taxon>
        <taxon>Xylariomycetidae</taxon>
        <taxon>Xylariales</taxon>
        <taxon>Hypoxylaceae</taxon>
        <taxon>Hypoxylon</taxon>
    </lineage>
</organism>
<dbReference type="EMBL" id="MU393425">
    <property type="protein sequence ID" value="KAI4870255.1"/>
    <property type="molecule type" value="Genomic_DNA"/>
</dbReference>
<name>A0ACB9ZG83_9PEZI</name>
<evidence type="ECO:0000313" key="1">
    <source>
        <dbReference type="EMBL" id="KAI4870255.1"/>
    </source>
</evidence>
<protein>
    <submittedName>
        <fullName evidence="1">Uncharacterized protein</fullName>
    </submittedName>
</protein>
<reference evidence="1 2" key="1">
    <citation type="journal article" date="2022" name="New Phytol.">
        <title>Ecological generalism drives hyperdiversity of secondary metabolite gene clusters in xylarialean endophytes.</title>
        <authorList>
            <person name="Franco M.E.E."/>
            <person name="Wisecaver J.H."/>
            <person name="Arnold A.E."/>
            <person name="Ju Y.M."/>
            <person name="Slot J.C."/>
            <person name="Ahrendt S."/>
            <person name="Moore L.P."/>
            <person name="Eastman K.E."/>
            <person name="Scott K."/>
            <person name="Konkel Z."/>
            <person name="Mondo S.J."/>
            <person name="Kuo A."/>
            <person name="Hayes R.D."/>
            <person name="Haridas S."/>
            <person name="Andreopoulos B."/>
            <person name="Riley R."/>
            <person name="LaButti K."/>
            <person name="Pangilinan J."/>
            <person name="Lipzen A."/>
            <person name="Amirebrahimi M."/>
            <person name="Yan J."/>
            <person name="Adam C."/>
            <person name="Keymanesh K."/>
            <person name="Ng V."/>
            <person name="Louie K."/>
            <person name="Northen T."/>
            <person name="Drula E."/>
            <person name="Henrissat B."/>
            <person name="Hsieh H.M."/>
            <person name="Youens-Clark K."/>
            <person name="Lutzoni F."/>
            <person name="Miadlikowska J."/>
            <person name="Eastwood D.C."/>
            <person name="Hamelin R.C."/>
            <person name="Grigoriev I.V."/>
            <person name="U'Ren J.M."/>
        </authorList>
    </citation>
    <scope>NUCLEOTIDE SEQUENCE [LARGE SCALE GENOMIC DNA]</scope>
    <source>
        <strain evidence="1 2">CBS 119005</strain>
    </source>
</reference>
<proteinExistence type="predicted"/>
<keyword evidence="2" id="KW-1185">Reference proteome</keyword>